<dbReference type="Pfam" id="PF08241">
    <property type="entry name" value="Methyltransf_11"/>
    <property type="match status" value="1"/>
</dbReference>
<feature type="domain" description="Methyltransferase type 11" evidence="1">
    <location>
        <begin position="39"/>
        <end position="129"/>
    </location>
</feature>
<gene>
    <name evidence="2" type="ORF">LARV_01107</name>
</gene>
<dbReference type="EMBL" id="DF967972">
    <property type="protein sequence ID" value="GAP13354.1"/>
    <property type="molecule type" value="Genomic_DNA"/>
</dbReference>
<accession>A0A0S7BIB7</accession>
<dbReference type="GO" id="GO:0008757">
    <property type="term" value="F:S-adenosylmethionine-dependent methyltransferase activity"/>
    <property type="evidence" value="ECO:0007669"/>
    <property type="project" value="InterPro"/>
</dbReference>
<sequence length="189" mass="21023">MPRFDHFDFAAPFYEQITPPPLPGPLTELLAIFQGARVLDAGGGTGRVAQMLAKEGARLTVADMSQGMLRQAEHKGGLKPTRAAVERLPFPDASFDRVLMVDALHHVRDPQQTVNELFRVLRPGGRLVIEEPDVDHFGVKLLALGEKLLLMRSHFLSSARIKALFRSVPAARLTLRREDDTLWLLVEKG</sequence>
<dbReference type="RefSeq" id="WP_075072697.1">
    <property type="nucleotide sequence ID" value="NZ_DF967972.1"/>
</dbReference>
<keyword evidence="2" id="KW-0808">Transferase</keyword>
<dbReference type="CDD" id="cd02440">
    <property type="entry name" value="AdoMet_MTases"/>
    <property type="match status" value="1"/>
</dbReference>
<dbReference type="GO" id="GO:0032259">
    <property type="term" value="P:methylation"/>
    <property type="evidence" value="ECO:0007669"/>
    <property type="project" value="UniProtKB-KW"/>
</dbReference>
<evidence type="ECO:0000313" key="2">
    <source>
        <dbReference type="EMBL" id="GAP13354.1"/>
    </source>
</evidence>
<dbReference type="SUPFAM" id="SSF53335">
    <property type="entry name" value="S-adenosyl-L-methionine-dependent methyltransferases"/>
    <property type="match status" value="1"/>
</dbReference>
<keyword evidence="3" id="KW-1185">Reference proteome</keyword>
<name>A0A0S7BIB7_9CHLR</name>
<dbReference type="InterPro" id="IPR029063">
    <property type="entry name" value="SAM-dependent_MTases_sf"/>
</dbReference>
<dbReference type="Gene3D" id="3.40.50.150">
    <property type="entry name" value="Vaccinia Virus protein VP39"/>
    <property type="match status" value="1"/>
</dbReference>
<evidence type="ECO:0000259" key="1">
    <source>
        <dbReference type="Pfam" id="PF08241"/>
    </source>
</evidence>
<dbReference type="PANTHER" id="PTHR43591:SF24">
    <property type="entry name" value="2-METHOXY-6-POLYPRENYL-1,4-BENZOQUINOL METHYLASE, MITOCHONDRIAL"/>
    <property type="match status" value="1"/>
</dbReference>
<dbReference type="InterPro" id="IPR013216">
    <property type="entry name" value="Methyltransf_11"/>
</dbReference>
<dbReference type="PANTHER" id="PTHR43591">
    <property type="entry name" value="METHYLTRANSFERASE"/>
    <property type="match status" value="1"/>
</dbReference>
<protein>
    <submittedName>
        <fullName evidence="2">Methylase</fullName>
    </submittedName>
</protein>
<proteinExistence type="predicted"/>
<evidence type="ECO:0000313" key="3">
    <source>
        <dbReference type="Proteomes" id="UP000055060"/>
    </source>
</evidence>
<dbReference type="STRING" id="360412.LARV_01107"/>
<reference evidence="2" key="1">
    <citation type="submission" date="2015-07" db="EMBL/GenBank/DDBJ databases">
        <title>Draft Genome Sequences of Anaerolinea thermolimosa IMO-1, Bellilinea caldifistulae GOMI-1, Leptolinea tardivitalis YMTK-2, Levilinea saccharolytica KIBI-1,Longilinea arvoryzae KOME-1, Previously Described as Members of the Anaerolineaceae (Chloroflexi).</title>
        <authorList>
            <person name="Sekiguchi Y."/>
            <person name="Ohashi A."/>
            <person name="Matsuura N."/>
            <person name="Tourlousse M.D."/>
        </authorList>
    </citation>
    <scope>NUCLEOTIDE SEQUENCE [LARGE SCALE GENOMIC DNA]</scope>
    <source>
        <strain evidence="2">KOME-1</strain>
    </source>
</reference>
<dbReference type="Proteomes" id="UP000055060">
    <property type="component" value="Unassembled WGS sequence"/>
</dbReference>
<keyword evidence="2" id="KW-0489">Methyltransferase</keyword>
<dbReference type="OrthoDB" id="9772751at2"/>
<organism evidence="2">
    <name type="scientific">Longilinea arvoryzae</name>
    <dbReference type="NCBI Taxonomy" id="360412"/>
    <lineage>
        <taxon>Bacteria</taxon>
        <taxon>Bacillati</taxon>
        <taxon>Chloroflexota</taxon>
        <taxon>Anaerolineae</taxon>
        <taxon>Anaerolineales</taxon>
        <taxon>Anaerolineaceae</taxon>
        <taxon>Longilinea</taxon>
    </lineage>
</organism>
<dbReference type="AlphaFoldDB" id="A0A0S7BIB7"/>